<evidence type="ECO:0000313" key="2">
    <source>
        <dbReference type="Proteomes" id="UP001157126"/>
    </source>
</evidence>
<gene>
    <name evidence="1" type="ORF">GCM10025883_23200</name>
</gene>
<dbReference type="RefSeq" id="WP_284304012.1">
    <property type="nucleotide sequence ID" value="NZ_BSUO01000001.1"/>
</dbReference>
<reference evidence="2" key="1">
    <citation type="journal article" date="2019" name="Int. J. Syst. Evol. Microbiol.">
        <title>The Global Catalogue of Microorganisms (GCM) 10K type strain sequencing project: providing services to taxonomists for standard genome sequencing and annotation.</title>
        <authorList>
            <consortium name="The Broad Institute Genomics Platform"/>
            <consortium name="The Broad Institute Genome Sequencing Center for Infectious Disease"/>
            <person name="Wu L."/>
            <person name="Ma J."/>
        </authorList>
    </citation>
    <scope>NUCLEOTIDE SEQUENCE [LARGE SCALE GENOMIC DNA]</scope>
    <source>
        <strain evidence="2">NBRC 113072</strain>
    </source>
</reference>
<comment type="caution">
    <text evidence="1">The sequence shown here is derived from an EMBL/GenBank/DDBJ whole genome shotgun (WGS) entry which is preliminary data.</text>
</comment>
<dbReference type="Proteomes" id="UP001157126">
    <property type="component" value="Unassembled WGS sequence"/>
</dbReference>
<proteinExistence type="predicted"/>
<accession>A0ABQ6ISE1</accession>
<protein>
    <submittedName>
        <fullName evidence="1">Uncharacterized protein</fullName>
    </submittedName>
</protein>
<evidence type="ECO:0000313" key="1">
    <source>
        <dbReference type="EMBL" id="GMA40275.1"/>
    </source>
</evidence>
<keyword evidence="2" id="KW-1185">Reference proteome</keyword>
<dbReference type="EMBL" id="BSUO01000001">
    <property type="protein sequence ID" value="GMA40275.1"/>
    <property type="molecule type" value="Genomic_DNA"/>
</dbReference>
<name>A0ABQ6ISE1_9MICO</name>
<organism evidence="1 2">
    <name type="scientific">Mobilicoccus caccae</name>
    <dbReference type="NCBI Taxonomy" id="1859295"/>
    <lineage>
        <taxon>Bacteria</taxon>
        <taxon>Bacillati</taxon>
        <taxon>Actinomycetota</taxon>
        <taxon>Actinomycetes</taxon>
        <taxon>Micrococcales</taxon>
        <taxon>Dermatophilaceae</taxon>
        <taxon>Mobilicoccus</taxon>
    </lineage>
</organism>
<sequence>MTARAIAHTWHDLGAVAVEAAPGLFVTAWRTGLDESGVRDLIDASAGDVDWDVLEIWEPQERTPAAIDSHLPR</sequence>